<dbReference type="EMBL" id="CP016374">
    <property type="protein sequence ID" value="AQX02181.1"/>
    <property type="molecule type" value="Genomic_DNA"/>
</dbReference>
<gene>
    <name evidence="2" type="ORF">BBD32_12240</name>
</gene>
<accession>A0AAU8UWA7</accession>
<organism evidence="2 3">
    <name type="scientific">Elizabethkingia anophelis</name>
    <dbReference type="NCBI Taxonomy" id="1117645"/>
    <lineage>
        <taxon>Bacteria</taxon>
        <taxon>Pseudomonadati</taxon>
        <taxon>Bacteroidota</taxon>
        <taxon>Flavobacteriia</taxon>
        <taxon>Flavobacteriales</taxon>
        <taxon>Weeksellaceae</taxon>
        <taxon>Elizabethkingia</taxon>
    </lineage>
</organism>
<dbReference type="AlphaFoldDB" id="A0AAU8UWA7"/>
<dbReference type="Pfam" id="PF21368">
    <property type="entry name" value="AI2M-like_HNH"/>
    <property type="match status" value="1"/>
</dbReference>
<protein>
    <recommendedName>
        <fullName evidence="1">AI2M/AI1M-like HNH endonuclease domain-containing protein</fullName>
    </recommendedName>
</protein>
<evidence type="ECO:0000313" key="2">
    <source>
        <dbReference type="EMBL" id="AQX02181.1"/>
    </source>
</evidence>
<name>A0AAU8UWA7_9FLAO</name>
<dbReference type="InterPro" id="IPR049030">
    <property type="entry name" value="AI2M-like_HNH"/>
</dbReference>
<dbReference type="Proteomes" id="UP000190848">
    <property type="component" value="Chromosome"/>
</dbReference>
<dbReference type="RefSeq" id="WP_078396253.1">
    <property type="nucleotide sequence ID" value="NZ_CP016374.1"/>
</dbReference>
<sequence length="67" mass="7671">MPDVSSTRLIDRLKAEKCEVCGATNKLIMHHVRKLKDLPGKDKWKLHMIARKHKTVALFRSCPGYGI</sequence>
<reference evidence="2 3" key="1">
    <citation type="submission" date="2016-07" db="EMBL/GenBank/DDBJ databases">
        <title>Revisiting the taxonomy of the Elizabethkingia Genus using Whole-Genome Sequencing, Optical Mapping, and MALDI-TOF, along with proposal of three novel Elizabethkingia species: Elizabethkingia bruuniana sp. nov., Elizabethkingia ursingii sp. nov., and Elizabethkingia occulta sp. nov.</title>
        <authorList>
            <person name="Nicholson A.C."/>
        </authorList>
    </citation>
    <scope>NUCLEOTIDE SEQUENCE [LARGE SCALE GENOMIC DNA]</scope>
    <source>
        <strain evidence="2 3">F3201</strain>
    </source>
</reference>
<proteinExistence type="predicted"/>
<evidence type="ECO:0000259" key="1">
    <source>
        <dbReference type="Pfam" id="PF21368"/>
    </source>
</evidence>
<feature type="domain" description="AI2M/AI1M-like HNH endonuclease" evidence="1">
    <location>
        <begin position="18"/>
        <end position="62"/>
    </location>
</feature>
<evidence type="ECO:0000313" key="3">
    <source>
        <dbReference type="Proteomes" id="UP000190848"/>
    </source>
</evidence>